<evidence type="ECO:0000313" key="1">
    <source>
        <dbReference type="EMBL" id="CDP91283.1"/>
    </source>
</evidence>
<dbReference type="WormBase" id="Bm7454b">
    <property type="protein sequence ID" value="BM23609"/>
    <property type="gene ID" value="WBGene00227715"/>
</dbReference>
<dbReference type="EMBL" id="LN856168">
    <property type="protein sequence ID" value="CDP91283.1"/>
    <property type="molecule type" value="Genomic_DNA"/>
</dbReference>
<dbReference type="CTD" id="66060121"/>
<reference evidence="4" key="4">
    <citation type="submission" date="2019-12" db="UniProtKB">
        <authorList>
            <consortium name="WormBaseParasite"/>
        </authorList>
    </citation>
    <scope>IDENTIFICATION</scope>
</reference>
<evidence type="ECO:0000313" key="3">
    <source>
        <dbReference type="Proteomes" id="UP000006672"/>
    </source>
</evidence>
<dbReference type="Proteomes" id="UP000006672">
    <property type="component" value="Unassembled WGS sequence"/>
</dbReference>
<dbReference type="EMBL" id="CAAKNF010000192">
    <property type="protein sequence ID" value="VIO92667.1"/>
    <property type="molecule type" value="Genomic_DNA"/>
</dbReference>
<sequence length="56" mass="6594">MICPNGYANNEFYSLLYGLGYGTLAQICPPDNFFFSYICCDQGYFECCIRFELWFM</sequence>
<evidence type="ECO:0000313" key="4">
    <source>
        <dbReference type="WBParaSite" id="Bm7454b.1"/>
    </source>
</evidence>
<reference evidence="2" key="3">
    <citation type="submission" date="2019-04" db="EMBL/GenBank/DDBJ databases">
        <authorList>
            <person name="Howe K."/>
            <person name="Paulini M."/>
            <person name="Williams G."/>
        </authorList>
    </citation>
    <scope>NUCLEOTIDE SEQUENCE [LARGE SCALE GENOMIC DNA]</scope>
    <source>
        <strain evidence="2">FR3</strain>
    </source>
</reference>
<dbReference type="GeneID" id="66060121"/>
<organism evidence="1">
    <name type="scientific">Brugia malayi</name>
    <name type="common">Filarial nematode worm</name>
    <dbReference type="NCBI Taxonomy" id="6279"/>
    <lineage>
        <taxon>Eukaryota</taxon>
        <taxon>Metazoa</taxon>
        <taxon>Ecdysozoa</taxon>
        <taxon>Nematoda</taxon>
        <taxon>Chromadorea</taxon>
        <taxon>Rhabditida</taxon>
        <taxon>Spirurina</taxon>
        <taxon>Spiruromorpha</taxon>
        <taxon>Filarioidea</taxon>
        <taxon>Onchocercidae</taxon>
        <taxon>Brugia</taxon>
    </lineage>
</organism>
<dbReference type="RefSeq" id="XP_042933773.1">
    <property type="nucleotide sequence ID" value="XM_043077839.1"/>
</dbReference>
<reference evidence="1 3" key="1">
    <citation type="journal article" date="2007" name="Science">
        <title>Draft genome of the filarial nematode parasite Brugia malayi.</title>
        <authorList>
            <person name="Ghedin E."/>
            <person name="Wang S."/>
            <person name="Spiro D."/>
            <person name="Caler E."/>
            <person name="Zhao Q."/>
            <person name="Crabtree J."/>
            <person name="Allen J.E."/>
            <person name="Delcher A.L."/>
            <person name="Guiliano D.B."/>
            <person name="Miranda-Saavedra D."/>
            <person name="Angiuoli S.V."/>
            <person name="Creasy T."/>
            <person name="Amedeo P."/>
            <person name="Haas B."/>
            <person name="El-Sayed N.M."/>
            <person name="Wortman J.R."/>
            <person name="Feldblyum T."/>
            <person name="Tallon L."/>
            <person name="Schatz M."/>
            <person name="Shumway M."/>
            <person name="Koo H."/>
            <person name="Salzberg S.L."/>
            <person name="Schobel S."/>
            <person name="Pertea M."/>
            <person name="Pop M."/>
            <person name="White O."/>
            <person name="Barton G.J."/>
            <person name="Carlow C.K."/>
            <person name="Crawford M.J."/>
            <person name="Daub J."/>
            <person name="Dimmic M.W."/>
            <person name="Estes C.F."/>
            <person name="Foster J.M."/>
            <person name="Ganatra M."/>
            <person name="Gregory W.F."/>
            <person name="Johnson N.M."/>
            <person name="Jin J."/>
            <person name="Komuniecki R."/>
            <person name="Korf I."/>
            <person name="Kumar S."/>
            <person name="Laney S."/>
            <person name="Li B.W."/>
            <person name="Li W."/>
            <person name="Lindblom T.H."/>
            <person name="Lustigman S."/>
            <person name="Ma D."/>
            <person name="Maina C.V."/>
            <person name="Martin D.M."/>
            <person name="McCarter J.P."/>
            <person name="McReynolds L."/>
            <person name="Mitreva M."/>
            <person name="Nutman T.B."/>
            <person name="Parkinson J."/>
            <person name="Peregrin-Alvarez J.M."/>
            <person name="Poole C."/>
            <person name="Ren Q."/>
            <person name="Saunders L."/>
            <person name="Sluder A.E."/>
            <person name="Smith K."/>
            <person name="Stanke M."/>
            <person name="Unnasch T.R."/>
            <person name="Ware J."/>
            <person name="Wei A.D."/>
            <person name="Weil G."/>
            <person name="Williams D.J."/>
            <person name="Zhang Y."/>
            <person name="Williams S.A."/>
            <person name="Fraser-Liggett C."/>
            <person name="Slatko B."/>
            <person name="Blaxter M.L."/>
            <person name="Scott A.L."/>
        </authorList>
    </citation>
    <scope>NUCLEOTIDE SEQUENCE</scope>
    <source>
        <strain evidence="1 3">FR3</strain>
    </source>
</reference>
<reference evidence="1" key="2">
    <citation type="submission" date="2012-12" db="EMBL/GenBank/DDBJ databases">
        <authorList>
            <person name="Gao Y.W."/>
            <person name="Fan S.T."/>
            <person name="Sun H.T."/>
            <person name="Wang Z."/>
            <person name="Gao X.L."/>
            <person name="Li Y.G."/>
            <person name="Wang T.C."/>
            <person name="Zhang K."/>
            <person name="Xu W.W."/>
            <person name="Yu Z.J."/>
            <person name="Xia X.Z."/>
        </authorList>
    </citation>
    <scope>NUCLEOTIDE SEQUENCE</scope>
    <source>
        <strain evidence="1">FR3</strain>
    </source>
</reference>
<protein>
    <submittedName>
        <fullName evidence="1 4">Bm7454, isoform b</fullName>
    </submittedName>
</protein>
<dbReference type="OrthoDB" id="10414607at2759"/>
<dbReference type="Pfam" id="PF10853">
    <property type="entry name" value="DUF2650"/>
    <property type="match status" value="1"/>
</dbReference>
<keyword evidence="3" id="KW-1185">Reference proteome</keyword>
<dbReference type="WBParaSite" id="Bm7454b.1">
    <property type="protein sequence ID" value="Bm7454b.1"/>
    <property type="gene ID" value="WBGene00227715"/>
</dbReference>
<accession>A0A0J9XLP9</accession>
<gene>
    <name evidence="1 4 5" type="ORF">Bm7454</name>
    <name evidence="2" type="ORF">BM_BM7454</name>
    <name evidence="1" type="ORF">BM_Bm7454</name>
</gene>
<proteinExistence type="predicted"/>
<evidence type="ECO:0000313" key="2">
    <source>
        <dbReference type="EMBL" id="VIO92667.1"/>
    </source>
</evidence>
<dbReference type="AlphaFoldDB" id="A0A0J9XLP9"/>
<dbReference type="InterPro" id="IPR022559">
    <property type="entry name" value="SUP-1-like"/>
</dbReference>
<evidence type="ECO:0000313" key="5">
    <source>
        <dbReference type="WormBase" id="Bm7454b"/>
    </source>
</evidence>
<name>A0A0J9XLP9_BRUMA</name>
<accession>A0A4E9F946</accession>